<evidence type="ECO:0000259" key="1">
    <source>
        <dbReference type="PROSITE" id="PS51186"/>
    </source>
</evidence>
<dbReference type="Pfam" id="PF00583">
    <property type="entry name" value="Acetyltransf_1"/>
    <property type="match status" value="1"/>
</dbReference>
<evidence type="ECO:0000313" key="2">
    <source>
        <dbReference type="EMBL" id="GFZ97285.1"/>
    </source>
</evidence>
<gene>
    <name evidence="2" type="ORF">GCM10008018_49550</name>
</gene>
<dbReference type="InterPro" id="IPR000182">
    <property type="entry name" value="GNAT_dom"/>
</dbReference>
<accession>A0ABQ1F2D5</accession>
<dbReference type="SUPFAM" id="SSF55729">
    <property type="entry name" value="Acyl-CoA N-acyltransferases (Nat)"/>
    <property type="match status" value="1"/>
</dbReference>
<reference evidence="3" key="1">
    <citation type="journal article" date="2019" name="Int. J. Syst. Evol. Microbiol.">
        <title>The Global Catalogue of Microorganisms (GCM) 10K type strain sequencing project: providing services to taxonomists for standard genome sequencing and annotation.</title>
        <authorList>
            <consortium name="The Broad Institute Genomics Platform"/>
            <consortium name="The Broad Institute Genome Sequencing Center for Infectious Disease"/>
            <person name="Wu L."/>
            <person name="Ma J."/>
        </authorList>
    </citation>
    <scope>NUCLEOTIDE SEQUENCE [LARGE SCALE GENOMIC DNA]</scope>
    <source>
        <strain evidence="3">CGMCC 1.15043</strain>
    </source>
</reference>
<organism evidence="2 3">
    <name type="scientific">Paenibacillus marchantiophytorum</name>
    <dbReference type="NCBI Taxonomy" id="1619310"/>
    <lineage>
        <taxon>Bacteria</taxon>
        <taxon>Bacillati</taxon>
        <taxon>Bacillota</taxon>
        <taxon>Bacilli</taxon>
        <taxon>Bacillales</taxon>
        <taxon>Paenibacillaceae</taxon>
        <taxon>Paenibacillus</taxon>
    </lineage>
</organism>
<protein>
    <recommendedName>
        <fullName evidence="1">N-acetyltransferase domain-containing protein</fullName>
    </recommendedName>
</protein>
<feature type="domain" description="N-acetyltransferase" evidence="1">
    <location>
        <begin position="25"/>
        <end position="171"/>
    </location>
</feature>
<dbReference type="PROSITE" id="PS51186">
    <property type="entry name" value="GNAT"/>
    <property type="match status" value="1"/>
</dbReference>
<name>A0ABQ1F2D5_9BACL</name>
<sequence>MIQQAHASKPSLPWHIVPLTDAYCEELCTWQYSAPYEIYNWPSWDTMQQEQSEFADLQIRAEQYRGVVDERAQLVGFVQFFPITGVTRLGLGLRPDLCGRGNGLGTRFVQLLIKEALNKAPHQEIDLEVLVWNERAIQTYERAGFSLTDTYDKWTPSGISAFHCMVYNGAR</sequence>
<dbReference type="Proteomes" id="UP000615455">
    <property type="component" value="Unassembled WGS sequence"/>
</dbReference>
<proteinExistence type="predicted"/>
<keyword evidence="3" id="KW-1185">Reference proteome</keyword>
<dbReference type="RefSeq" id="WP_229757823.1">
    <property type="nucleotide sequence ID" value="NZ_BMHE01000032.1"/>
</dbReference>
<dbReference type="InterPro" id="IPR016181">
    <property type="entry name" value="Acyl_CoA_acyltransferase"/>
</dbReference>
<dbReference type="EMBL" id="BMHE01000032">
    <property type="protein sequence ID" value="GFZ97285.1"/>
    <property type="molecule type" value="Genomic_DNA"/>
</dbReference>
<evidence type="ECO:0000313" key="3">
    <source>
        <dbReference type="Proteomes" id="UP000615455"/>
    </source>
</evidence>
<comment type="caution">
    <text evidence="2">The sequence shown here is derived from an EMBL/GenBank/DDBJ whole genome shotgun (WGS) entry which is preliminary data.</text>
</comment>
<dbReference type="Gene3D" id="3.40.630.30">
    <property type="match status" value="1"/>
</dbReference>